<dbReference type="PANTHER" id="PTHR43386:SF1">
    <property type="entry name" value="D,D-DIPEPTIDE TRANSPORT SYSTEM PERMEASE PROTEIN DDPC-RELATED"/>
    <property type="match status" value="1"/>
</dbReference>
<evidence type="ECO:0000313" key="9">
    <source>
        <dbReference type="EMBL" id="CUQ40429.1"/>
    </source>
</evidence>
<dbReference type="EMBL" id="CZBP01000045">
    <property type="protein sequence ID" value="CUQ40429.1"/>
    <property type="molecule type" value="Genomic_DNA"/>
</dbReference>
<evidence type="ECO:0000256" key="7">
    <source>
        <dbReference type="RuleBase" id="RU363032"/>
    </source>
</evidence>
<dbReference type="InterPro" id="IPR035906">
    <property type="entry name" value="MetI-like_sf"/>
</dbReference>
<dbReference type="Pfam" id="PF12911">
    <property type="entry name" value="OppC_N"/>
    <property type="match status" value="1"/>
</dbReference>
<evidence type="ECO:0000259" key="8">
    <source>
        <dbReference type="PROSITE" id="PS50928"/>
    </source>
</evidence>
<evidence type="ECO:0000256" key="6">
    <source>
        <dbReference type="ARBA" id="ARBA00023136"/>
    </source>
</evidence>
<dbReference type="InterPro" id="IPR025966">
    <property type="entry name" value="OppC_N"/>
</dbReference>
<name>A0A174WBB9_9FIRM</name>
<reference evidence="9 10" key="1">
    <citation type="submission" date="2015-09" db="EMBL/GenBank/DDBJ databases">
        <authorList>
            <consortium name="Pathogen Informatics"/>
        </authorList>
    </citation>
    <scope>NUCLEOTIDE SEQUENCE [LARGE SCALE GENOMIC DNA]</scope>
    <source>
        <strain evidence="9 10">2789STDY5834957</strain>
    </source>
</reference>
<feature type="transmembrane region" description="Helical" evidence="7">
    <location>
        <begin position="32"/>
        <end position="55"/>
    </location>
</feature>
<proteinExistence type="inferred from homology"/>
<evidence type="ECO:0000256" key="5">
    <source>
        <dbReference type="ARBA" id="ARBA00022989"/>
    </source>
</evidence>
<protein>
    <submittedName>
        <fullName evidence="9">Glutathione transport system permease protein gsiD</fullName>
    </submittedName>
</protein>
<evidence type="ECO:0000256" key="4">
    <source>
        <dbReference type="ARBA" id="ARBA00022692"/>
    </source>
</evidence>
<dbReference type="Proteomes" id="UP000095762">
    <property type="component" value="Unassembled WGS sequence"/>
</dbReference>
<dbReference type="InterPro" id="IPR000515">
    <property type="entry name" value="MetI-like"/>
</dbReference>
<feature type="domain" description="ABC transmembrane type-1" evidence="8">
    <location>
        <begin position="92"/>
        <end position="284"/>
    </location>
</feature>
<dbReference type="AlphaFoldDB" id="A0A174WBB9"/>
<sequence length="296" mass="32548">MSNSSTSIKEQNKNMAFTLFRRNIRKFEQNKLAVFGLIIIVIVTGACIIGKLTGIDYATPVLPEMKKPPSAEHWFGTDTMGRDLFARVLVGGCYSIFIGVFCSVMSAIVGAGLGALAGYFGGKIDAVLVRISELFQTFPQTVLIMMLVAIIKQRGMQNLIFIFIVTGWMTTFRMVRNEYISLKQETYVKVCEAFGISKSNIMFKQILPNVKSPIIVSITTNVAAFILSEAGISFIGLGIADSTPTWGNILNIAKAASVVTNQWWIWLFPGLAISLFSLAINFLGDGLRDVMDAKQQ</sequence>
<organism evidence="9 10">
    <name type="scientific">Blautia obeum</name>
    <dbReference type="NCBI Taxonomy" id="40520"/>
    <lineage>
        <taxon>Bacteria</taxon>
        <taxon>Bacillati</taxon>
        <taxon>Bacillota</taxon>
        <taxon>Clostridia</taxon>
        <taxon>Lachnospirales</taxon>
        <taxon>Lachnospiraceae</taxon>
        <taxon>Blautia</taxon>
    </lineage>
</organism>
<evidence type="ECO:0000256" key="3">
    <source>
        <dbReference type="ARBA" id="ARBA00022475"/>
    </source>
</evidence>
<feature type="transmembrane region" description="Helical" evidence="7">
    <location>
        <begin position="157"/>
        <end position="175"/>
    </location>
</feature>
<dbReference type="PROSITE" id="PS50928">
    <property type="entry name" value="ABC_TM1"/>
    <property type="match status" value="1"/>
</dbReference>
<accession>A0A174WBB9</accession>
<keyword evidence="5 7" id="KW-1133">Transmembrane helix</keyword>
<gene>
    <name evidence="9" type="primary">gsiD_4</name>
    <name evidence="9" type="ORF">ERS852569_03696</name>
</gene>
<dbReference type="InterPro" id="IPR050366">
    <property type="entry name" value="BP-dependent_transpt_permease"/>
</dbReference>
<evidence type="ECO:0000313" key="10">
    <source>
        <dbReference type="Proteomes" id="UP000095762"/>
    </source>
</evidence>
<dbReference type="SUPFAM" id="SSF161098">
    <property type="entry name" value="MetI-like"/>
    <property type="match status" value="1"/>
</dbReference>
<evidence type="ECO:0000256" key="1">
    <source>
        <dbReference type="ARBA" id="ARBA00004651"/>
    </source>
</evidence>
<dbReference type="PANTHER" id="PTHR43386">
    <property type="entry name" value="OLIGOPEPTIDE TRANSPORT SYSTEM PERMEASE PROTEIN APPC"/>
    <property type="match status" value="1"/>
</dbReference>
<feature type="transmembrane region" description="Helical" evidence="7">
    <location>
        <begin position="94"/>
        <end position="122"/>
    </location>
</feature>
<keyword evidence="3" id="KW-1003">Cell membrane</keyword>
<comment type="similarity">
    <text evidence="7">Belongs to the binding-protein-dependent transport system permease family.</text>
</comment>
<keyword evidence="4 7" id="KW-0812">Transmembrane</keyword>
<dbReference type="CDD" id="cd06261">
    <property type="entry name" value="TM_PBP2"/>
    <property type="match status" value="1"/>
</dbReference>
<evidence type="ECO:0000256" key="2">
    <source>
        <dbReference type="ARBA" id="ARBA00022448"/>
    </source>
</evidence>
<dbReference type="GO" id="GO:0055085">
    <property type="term" value="P:transmembrane transport"/>
    <property type="evidence" value="ECO:0007669"/>
    <property type="project" value="InterPro"/>
</dbReference>
<dbReference type="Gene3D" id="1.10.3720.10">
    <property type="entry name" value="MetI-like"/>
    <property type="match status" value="1"/>
</dbReference>
<feature type="transmembrane region" description="Helical" evidence="7">
    <location>
        <begin position="214"/>
        <end position="240"/>
    </location>
</feature>
<feature type="transmembrane region" description="Helical" evidence="7">
    <location>
        <begin position="134"/>
        <end position="151"/>
    </location>
</feature>
<keyword evidence="2 7" id="KW-0813">Transport</keyword>
<dbReference type="Pfam" id="PF00528">
    <property type="entry name" value="BPD_transp_1"/>
    <property type="match status" value="1"/>
</dbReference>
<feature type="transmembrane region" description="Helical" evidence="7">
    <location>
        <begin position="263"/>
        <end position="284"/>
    </location>
</feature>
<comment type="subcellular location">
    <subcellularLocation>
        <location evidence="1 7">Cell membrane</location>
        <topology evidence="1 7">Multi-pass membrane protein</topology>
    </subcellularLocation>
</comment>
<dbReference type="GO" id="GO:0005886">
    <property type="term" value="C:plasma membrane"/>
    <property type="evidence" value="ECO:0007669"/>
    <property type="project" value="UniProtKB-SubCell"/>
</dbReference>
<keyword evidence="6 7" id="KW-0472">Membrane</keyword>